<evidence type="ECO:0008006" key="4">
    <source>
        <dbReference type="Google" id="ProtNLM"/>
    </source>
</evidence>
<feature type="signal peptide" evidence="1">
    <location>
        <begin position="1"/>
        <end position="22"/>
    </location>
</feature>
<sequence length="124" mass="13266">MKVFYMLILFGASCFLSLNTFAGNGELVPRKGLGPLDKAKVHEVQAQKWSRIGMGIEMEDEAENSVSQYNNTSSGSSFGGRSKNCSTNVGNVTAQKGASSGRYGPKNKNNNVVVVKGDVINVCK</sequence>
<evidence type="ECO:0000313" key="3">
    <source>
        <dbReference type="Proteomes" id="UP000092740"/>
    </source>
</evidence>
<comment type="caution">
    <text evidence="2">The sequence shown here is derived from an EMBL/GenBank/DDBJ whole genome shotgun (WGS) entry which is preliminary data.</text>
</comment>
<dbReference type="EMBL" id="MAQD01000001">
    <property type="protein sequence ID" value="OBY53539.1"/>
    <property type="molecule type" value="Genomic_DNA"/>
</dbReference>
<accession>A0AB36EBC0</accession>
<protein>
    <recommendedName>
        <fullName evidence="4">DUF4156 domain-containing protein</fullName>
    </recommendedName>
</protein>
<name>A0AB36EBC0_HAEPA</name>
<dbReference type="GeneID" id="93297334"/>
<evidence type="ECO:0000313" key="2">
    <source>
        <dbReference type="EMBL" id="OBY53539.1"/>
    </source>
</evidence>
<keyword evidence="1" id="KW-0732">Signal</keyword>
<proteinExistence type="predicted"/>
<gene>
    <name evidence="2" type="ORF">BBB48_02005</name>
</gene>
<dbReference type="Proteomes" id="UP000092740">
    <property type="component" value="Unassembled WGS sequence"/>
</dbReference>
<dbReference type="RefSeq" id="WP_005695714.1">
    <property type="nucleotide sequence ID" value="NZ_CP065991.1"/>
</dbReference>
<evidence type="ECO:0000256" key="1">
    <source>
        <dbReference type="SAM" id="SignalP"/>
    </source>
</evidence>
<dbReference type="AlphaFoldDB" id="A0AB36EBC0"/>
<reference evidence="2 3" key="1">
    <citation type="submission" date="2016-06" db="EMBL/GenBank/DDBJ databases">
        <title>Simultaneous identification of Haemophilus influenzae and Haemophilus haemolyticus using TaqMan real-time PCR.</title>
        <authorList>
            <person name="Price E.P."/>
            <person name="Sarovich D.S."/>
            <person name="Harris T."/>
            <person name="Spargo J.C."/>
            <person name="Nosworthy E."/>
            <person name="Beissbarth J."/>
            <person name="Smith-Vaughan H.C."/>
        </authorList>
    </citation>
    <scope>NUCLEOTIDE SEQUENCE [LARGE SCALE GENOMIC DNA]</scope>
    <source>
        <strain evidence="2 3">ATCC 9796</strain>
    </source>
</reference>
<organism evidence="2 3">
    <name type="scientific">Haemophilus parainfluenzae</name>
    <dbReference type="NCBI Taxonomy" id="729"/>
    <lineage>
        <taxon>Bacteria</taxon>
        <taxon>Pseudomonadati</taxon>
        <taxon>Pseudomonadota</taxon>
        <taxon>Gammaproteobacteria</taxon>
        <taxon>Pasteurellales</taxon>
        <taxon>Pasteurellaceae</taxon>
        <taxon>Haemophilus</taxon>
    </lineage>
</organism>
<feature type="chain" id="PRO_5044217932" description="DUF4156 domain-containing protein" evidence="1">
    <location>
        <begin position="23"/>
        <end position="124"/>
    </location>
</feature>